<reference evidence="1" key="1">
    <citation type="submission" date="2019-02" db="EMBL/GenBank/DDBJ databases">
        <authorList>
            <person name="Li S.-H."/>
        </authorList>
    </citation>
    <scope>NUCLEOTIDE SEQUENCE</scope>
    <source>
        <strain evidence="1">IMCC11814</strain>
    </source>
</reference>
<evidence type="ECO:0000313" key="1">
    <source>
        <dbReference type="EMBL" id="MCX2978193.1"/>
    </source>
</evidence>
<evidence type="ECO:0000313" key="2">
    <source>
        <dbReference type="Proteomes" id="UP001143304"/>
    </source>
</evidence>
<dbReference type="InterPro" id="IPR009858">
    <property type="entry name" value="DUF1415"/>
</dbReference>
<keyword evidence="2" id="KW-1185">Reference proteome</keyword>
<accession>A0ABT3T7E2</accession>
<dbReference type="Proteomes" id="UP001143304">
    <property type="component" value="Unassembled WGS sequence"/>
</dbReference>
<name>A0ABT3T7E2_9GAMM</name>
<dbReference type="Pfam" id="PF07209">
    <property type="entry name" value="DUF1415"/>
    <property type="match status" value="1"/>
</dbReference>
<proteinExistence type="predicted"/>
<organism evidence="1 2">
    <name type="scientific">Candidatus Marimicrobium litorale</name>
    <dbReference type="NCBI Taxonomy" id="2518991"/>
    <lineage>
        <taxon>Bacteria</taxon>
        <taxon>Pseudomonadati</taxon>
        <taxon>Pseudomonadota</taxon>
        <taxon>Gammaproteobacteria</taxon>
        <taxon>Cellvibrionales</taxon>
        <taxon>Halieaceae</taxon>
        <taxon>Marimicrobium</taxon>
    </lineage>
</organism>
<sequence>MLSAKVEQQVRLWLDQFVVGLNLCPFARPLLGGETLRIVICEQTGRKALHEAFLTELDMLYSTAQTEVATTLLVFPFALQKFSDYLSFLHVSEDTVNEAGLAGIVQLASFHPDYVFAGEDSASASHYSNRSPYPLIHLLREDMVSAAVADYPQPERIPARNIEALEKIGNRELARRWQALFSE</sequence>
<protein>
    <submittedName>
        <fullName evidence="1">DUF1415 domain-containing protein</fullName>
    </submittedName>
</protein>
<dbReference type="EMBL" id="SHNO01000001">
    <property type="protein sequence ID" value="MCX2978193.1"/>
    <property type="molecule type" value="Genomic_DNA"/>
</dbReference>
<comment type="caution">
    <text evidence="1">The sequence shown here is derived from an EMBL/GenBank/DDBJ whole genome shotgun (WGS) entry which is preliminary data.</text>
</comment>
<gene>
    <name evidence="1" type="ORF">EYC82_12575</name>
</gene>